<evidence type="ECO:0000313" key="3">
    <source>
        <dbReference type="Proteomes" id="UP000275846"/>
    </source>
</evidence>
<evidence type="ECO:0000313" key="2">
    <source>
        <dbReference type="EMBL" id="VDM01073.1"/>
    </source>
</evidence>
<evidence type="ECO:0000256" key="1">
    <source>
        <dbReference type="SAM" id="MobiDB-lite"/>
    </source>
</evidence>
<keyword evidence="3" id="KW-1185">Reference proteome</keyword>
<proteinExistence type="predicted"/>
<sequence>MQCNNSPITATSASVNIPSANPDLNPTITTTPTTGDYLAKAPGGPDHRHHPRSSNLASNTATIATGNTFPTPSTDETTSDYPPPLTAMATRF</sequence>
<gene>
    <name evidence="2" type="ORF">SSLN_LOCUS14687</name>
</gene>
<accession>A0A183TDY9</accession>
<protein>
    <submittedName>
        <fullName evidence="2 4">Uncharacterized protein</fullName>
    </submittedName>
</protein>
<feature type="compositionally biased region" description="Polar residues" evidence="1">
    <location>
        <begin position="53"/>
        <end position="80"/>
    </location>
</feature>
<dbReference type="WBParaSite" id="SSLN_0001524501-mRNA-1">
    <property type="protein sequence ID" value="SSLN_0001524501-mRNA-1"/>
    <property type="gene ID" value="SSLN_0001524501"/>
</dbReference>
<dbReference type="AlphaFoldDB" id="A0A183TDY9"/>
<name>A0A183TDY9_SCHSO</name>
<reference evidence="4" key="1">
    <citation type="submission" date="2016-06" db="UniProtKB">
        <authorList>
            <consortium name="WormBaseParasite"/>
        </authorList>
    </citation>
    <scope>IDENTIFICATION</scope>
</reference>
<dbReference type="Proteomes" id="UP000275846">
    <property type="component" value="Unassembled WGS sequence"/>
</dbReference>
<reference evidence="2 3" key="2">
    <citation type="submission" date="2018-11" db="EMBL/GenBank/DDBJ databases">
        <authorList>
            <consortium name="Pathogen Informatics"/>
        </authorList>
    </citation>
    <scope>NUCLEOTIDE SEQUENCE [LARGE SCALE GENOMIC DNA]</scope>
    <source>
        <strain evidence="2 3">NST_G2</strain>
    </source>
</reference>
<evidence type="ECO:0000313" key="4">
    <source>
        <dbReference type="WBParaSite" id="SSLN_0001524501-mRNA-1"/>
    </source>
</evidence>
<feature type="region of interest" description="Disordered" evidence="1">
    <location>
        <begin position="1"/>
        <end position="92"/>
    </location>
</feature>
<organism evidence="4">
    <name type="scientific">Schistocephalus solidus</name>
    <name type="common">Tapeworm</name>
    <dbReference type="NCBI Taxonomy" id="70667"/>
    <lineage>
        <taxon>Eukaryota</taxon>
        <taxon>Metazoa</taxon>
        <taxon>Spiralia</taxon>
        <taxon>Lophotrochozoa</taxon>
        <taxon>Platyhelminthes</taxon>
        <taxon>Cestoda</taxon>
        <taxon>Eucestoda</taxon>
        <taxon>Diphyllobothriidea</taxon>
        <taxon>Diphyllobothriidae</taxon>
        <taxon>Schistocephalus</taxon>
    </lineage>
</organism>
<dbReference type="EMBL" id="UYSU01039211">
    <property type="protein sequence ID" value="VDM01073.1"/>
    <property type="molecule type" value="Genomic_DNA"/>
</dbReference>
<feature type="compositionally biased region" description="Polar residues" evidence="1">
    <location>
        <begin position="1"/>
        <end position="24"/>
    </location>
</feature>